<dbReference type="Gene3D" id="3.90.79.10">
    <property type="entry name" value="Nucleoside Triphosphate Pyrophosphohydrolase"/>
    <property type="match status" value="1"/>
</dbReference>
<dbReference type="EMBL" id="CH981525">
    <property type="protein sequence ID" value="EDK43755.1"/>
    <property type="molecule type" value="Genomic_DNA"/>
</dbReference>
<dbReference type="InterPro" id="IPR015797">
    <property type="entry name" value="NUDIX_hydrolase-like_dom_sf"/>
</dbReference>
<dbReference type="VEuPathDB" id="FungiDB:LELG_01934"/>
<keyword evidence="3" id="KW-1185">Reference proteome</keyword>
<dbReference type="HOGENOM" id="CLU_048013_0_1_1"/>
<dbReference type="OrthoDB" id="10261522at2759"/>
<dbReference type="CDD" id="cd03676">
    <property type="entry name" value="NUDIX_Tnr3_like"/>
    <property type="match status" value="1"/>
</dbReference>
<reference evidence="2 3" key="1">
    <citation type="journal article" date="2009" name="Nature">
        <title>Evolution of pathogenicity and sexual reproduction in eight Candida genomes.</title>
        <authorList>
            <person name="Butler G."/>
            <person name="Rasmussen M.D."/>
            <person name="Lin M.F."/>
            <person name="Santos M.A."/>
            <person name="Sakthikumar S."/>
            <person name="Munro C.A."/>
            <person name="Rheinbay E."/>
            <person name="Grabherr M."/>
            <person name="Forche A."/>
            <person name="Reedy J.L."/>
            <person name="Agrafioti I."/>
            <person name="Arnaud M.B."/>
            <person name="Bates S."/>
            <person name="Brown A.J."/>
            <person name="Brunke S."/>
            <person name="Costanzo M.C."/>
            <person name="Fitzpatrick D.A."/>
            <person name="de Groot P.W."/>
            <person name="Harris D."/>
            <person name="Hoyer L.L."/>
            <person name="Hube B."/>
            <person name="Klis F.M."/>
            <person name="Kodira C."/>
            <person name="Lennard N."/>
            <person name="Logue M.E."/>
            <person name="Martin R."/>
            <person name="Neiman A.M."/>
            <person name="Nikolaou E."/>
            <person name="Quail M.A."/>
            <person name="Quinn J."/>
            <person name="Santos M.C."/>
            <person name="Schmitzberger F.F."/>
            <person name="Sherlock G."/>
            <person name="Shah P."/>
            <person name="Silverstein K.A."/>
            <person name="Skrzypek M.S."/>
            <person name="Soll D."/>
            <person name="Staggs R."/>
            <person name="Stansfield I."/>
            <person name="Stumpf M.P."/>
            <person name="Sudbery P.E."/>
            <person name="Srikantha T."/>
            <person name="Zeng Q."/>
            <person name="Berman J."/>
            <person name="Berriman M."/>
            <person name="Heitman J."/>
            <person name="Gow N.A."/>
            <person name="Lorenz M.C."/>
            <person name="Birren B.W."/>
            <person name="Kellis M."/>
            <person name="Cuomo C.A."/>
        </authorList>
    </citation>
    <scope>NUCLEOTIDE SEQUENCE [LARGE SCALE GENOMIC DNA]</scope>
    <source>
        <strain evidence="3">ATCC 11503 / BCRC 21390 / CBS 2605 / JCM 1781 / NBRC 1676 / NRRL YB-4239</strain>
    </source>
</reference>
<dbReference type="KEGG" id="lel:PVL30_001905"/>
<protein>
    <recommendedName>
        <fullName evidence="1">Nudix hydrolase domain-containing protein</fullName>
    </recommendedName>
</protein>
<dbReference type="Proteomes" id="UP000001996">
    <property type="component" value="Unassembled WGS sequence"/>
</dbReference>
<dbReference type="SUPFAM" id="SSF55811">
    <property type="entry name" value="Nudix"/>
    <property type="match status" value="1"/>
</dbReference>
<dbReference type="STRING" id="379508.A5DX47"/>
<dbReference type="PANTHER" id="PTHR13622">
    <property type="entry name" value="THIAMIN PYROPHOSPHOKINASE"/>
    <property type="match status" value="1"/>
</dbReference>
<evidence type="ECO:0000259" key="1">
    <source>
        <dbReference type="PROSITE" id="PS51462"/>
    </source>
</evidence>
<dbReference type="AlphaFoldDB" id="A5DX47"/>
<dbReference type="OMA" id="VPLQTMY"/>
<gene>
    <name evidence="2" type="ORF">LELG_01934</name>
</gene>
<organism evidence="2 3">
    <name type="scientific">Lodderomyces elongisporus (strain ATCC 11503 / CBS 2605 / JCM 1781 / NBRC 1676 / NRRL YB-4239)</name>
    <name type="common">Yeast</name>
    <name type="synonym">Saccharomyces elongisporus</name>
    <dbReference type="NCBI Taxonomy" id="379508"/>
    <lineage>
        <taxon>Eukaryota</taxon>
        <taxon>Fungi</taxon>
        <taxon>Dikarya</taxon>
        <taxon>Ascomycota</taxon>
        <taxon>Saccharomycotina</taxon>
        <taxon>Pichiomycetes</taxon>
        <taxon>Debaryomycetaceae</taxon>
        <taxon>Candida/Lodderomyces clade</taxon>
        <taxon>Lodderomyces</taxon>
    </lineage>
</organism>
<dbReference type="FunCoup" id="A5DX47">
    <property type="interactions" value="52"/>
</dbReference>
<sequence>MSSLLSIIKTVDSFQGPLQFYTLLDHTGTVALGYIAPHIAEYFKSEQLQLQLQHQQEFVIDLSQEKKTIQIASQYDTLEKRTKLFANVAQRWRTLISELEELLDKGWRNELYTVYNPTSIPYFYVERAFSVLIGVVSYGVHINGYIPPHLSSTGELKFWVPKRSMTKPTYPGMLDNTVAGGLEAGRGIKETVFKECFEEAGLKQEFVQDNLQNAGVVSYMYQPTDGRVQPEVEFIYDLTFKEEDAHLIQPQDGEAEDFQLMSWKQVITAIKNNKFKPNCALIIIDFLIRHGYITPENEPHYLEIVSRCHVQMPFPTIS</sequence>
<dbReference type="PROSITE" id="PS51462">
    <property type="entry name" value="NUDIX"/>
    <property type="match status" value="1"/>
</dbReference>
<name>A5DX47_LODEL</name>
<dbReference type="eggNOG" id="KOG4313">
    <property type="taxonomic scope" value="Eukaryota"/>
</dbReference>
<dbReference type="InterPro" id="IPR000086">
    <property type="entry name" value="NUDIX_hydrolase_dom"/>
</dbReference>
<dbReference type="InParanoid" id="A5DX47"/>
<dbReference type="GeneID" id="5234225"/>
<evidence type="ECO:0000313" key="3">
    <source>
        <dbReference type="Proteomes" id="UP000001996"/>
    </source>
</evidence>
<dbReference type="GO" id="GO:0044715">
    <property type="term" value="F:8-oxo-dGDP phosphatase activity"/>
    <property type="evidence" value="ECO:0007669"/>
    <property type="project" value="EnsemblFungi"/>
</dbReference>
<dbReference type="Pfam" id="PF15916">
    <property type="entry name" value="DUF4743"/>
    <property type="match status" value="1"/>
</dbReference>
<evidence type="ECO:0000313" key="2">
    <source>
        <dbReference type="EMBL" id="EDK43755.1"/>
    </source>
</evidence>
<dbReference type="Pfam" id="PF00293">
    <property type="entry name" value="NUDIX"/>
    <property type="match status" value="1"/>
</dbReference>
<dbReference type="InterPro" id="IPR031804">
    <property type="entry name" value="DUF4743"/>
</dbReference>
<dbReference type="FunFam" id="3.90.79.10:FF:000019">
    <property type="entry name" value="Thiamin pyrophosphokinase, putative"/>
    <property type="match status" value="1"/>
</dbReference>
<feature type="domain" description="Nudix hydrolase" evidence="1">
    <location>
        <begin position="124"/>
        <end position="283"/>
    </location>
</feature>
<dbReference type="PANTHER" id="PTHR13622:SF8">
    <property type="entry name" value="THIAMIN PYROPHOSPHOKINASE 1"/>
    <property type="match status" value="1"/>
</dbReference>
<proteinExistence type="predicted"/>
<accession>A5DX47</accession>